<gene>
    <name evidence="17" type="ORF">Tfer_2879</name>
</gene>
<keyword evidence="12" id="KW-0472">Membrane</keyword>
<evidence type="ECO:0000256" key="9">
    <source>
        <dbReference type="ARBA" id="ARBA00023004"/>
    </source>
</evidence>
<dbReference type="AlphaFoldDB" id="A0A0L6VZ46"/>
<dbReference type="Gene3D" id="3.30.70.20">
    <property type="match status" value="1"/>
</dbReference>
<keyword evidence="18" id="KW-1185">Reference proteome</keyword>
<evidence type="ECO:0000256" key="3">
    <source>
        <dbReference type="ARBA" id="ARBA00005404"/>
    </source>
</evidence>
<dbReference type="FunFam" id="3.10.20.740:FF:000004">
    <property type="entry name" value="NADH-quinone oxidoreductase"/>
    <property type="match status" value="1"/>
</dbReference>
<dbReference type="PROSITE" id="PS51379">
    <property type="entry name" value="4FE4S_FER_2"/>
    <property type="match status" value="2"/>
</dbReference>
<evidence type="ECO:0000256" key="8">
    <source>
        <dbReference type="ARBA" id="ARBA00022967"/>
    </source>
</evidence>
<keyword evidence="5" id="KW-0001">2Fe-2S</keyword>
<evidence type="ECO:0000256" key="5">
    <source>
        <dbReference type="ARBA" id="ARBA00022714"/>
    </source>
</evidence>
<evidence type="ECO:0000256" key="11">
    <source>
        <dbReference type="ARBA" id="ARBA00023027"/>
    </source>
</evidence>
<dbReference type="Gene3D" id="3.10.20.740">
    <property type="match status" value="1"/>
</dbReference>
<dbReference type="InterPro" id="IPR049830">
    <property type="entry name" value="HndD"/>
</dbReference>
<dbReference type="CDD" id="cd00207">
    <property type="entry name" value="fer2"/>
    <property type="match status" value="1"/>
</dbReference>
<dbReference type="Pfam" id="PF13510">
    <property type="entry name" value="Fer2_4"/>
    <property type="match status" value="1"/>
</dbReference>
<dbReference type="Gene3D" id="3.40.50.1780">
    <property type="match status" value="1"/>
</dbReference>
<dbReference type="InterPro" id="IPR019574">
    <property type="entry name" value="NADH_UbQ_OxRdtase_Gsu_4Fe4S-bd"/>
</dbReference>
<dbReference type="InterPro" id="IPR000283">
    <property type="entry name" value="NADH_UbQ_OxRdtase_75kDa_su_CS"/>
</dbReference>
<dbReference type="NCBIfam" id="TIGR02512">
    <property type="entry name" value="FeFe_hydrog_A"/>
    <property type="match status" value="1"/>
</dbReference>
<dbReference type="InterPro" id="IPR013352">
    <property type="entry name" value="Fe_hydrogenase_subset"/>
</dbReference>
<evidence type="ECO:0000259" key="16">
    <source>
        <dbReference type="PROSITE" id="PS51839"/>
    </source>
</evidence>
<dbReference type="GO" id="GO:0042773">
    <property type="term" value="P:ATP synthesis coupled electron transport"/>
    <property type="evidence" value="ECO:0007669"/>
    <property type="project" value="InterPro"/>
</dbReference>
<dbReference type="GO" id="GO:0051537">
    <property type="term" value="F:2 iron, 2 sulfur cluster binding"/>
    <property type="evidence" value="ECO:0007669"/>
    <property type="project" value="UniProtKB-KW"/>
</dbReference>
<feature type="domain" description="4Fe-4S His(Cys)3-ligated-type" evidence="16">
    <location>
        <begin position="78"/>
        <end position="117"/>
    </location>
</feature>
<feature type="domain" description="2Fe-2S ferredoxin-type" evidence="14">
    <location>
        <begin position="1"/>
        <end position="78"/>
    </location>
</feature>
<dbReference type="Pfam" id="PF10588">
    <property type="entry name" value="NADH-G_4Fe-4S_3"/>
    <property type="match status" value="1"/>
</dbReference>
<evidence type="ECO:0000256" key="6">
    <source>
        <dbReference type="ARBA" id="ARBA00022723"/>
    </source>
</evidence>
<dbReference type="SUPFAM" id="SSF54862">
    <property type="entry name" value="4Fe-4S ferredoxins"/>
    <property type="match status" value="1"/>
</dbReference>
<dbReference type="Pfam" id="PF02256">
    <property type="entry name" value="Fe_hyd_SSU"/>
    <property type="match status" value="1"/>
</dbReference>
<evidence type="ECO:0000259" key="14">
    <source>
        <dbReference type="PROSITE" id="PS51085"/>
    </source>
</evidence>
<dbReference type="PATRIC" id="fig|281456.6.peg.3012"/>
<name>A0A0L6VZ46_9FIRM</name>
<dbReference type="GO" id="GO:0008137">
    <property type="term" value="F:NADH dehydrogenase (ubiquinone) activity"/>
    <property type="evidence" value="ECO:0007669"/>
    <property type="project" value="InterPro"/>
</dbReference>
<dbReference type="FunFam" id="3.30.70.20:FF:000035">
    <property type="entry name" value="Iron hydrogenase 1"/>
    <property type="match status" value="1"/>
</dbReference>
<dbReference type="InterPro" id="IPR009016">
    <property type="entry name" value="Fe_hydrogenase"/>
</dbReference>
<dbReference type="GO" id="GO:0008901">
    <property type="term" value="F:ferredoxin hydrogenase activity"/>
    <property type="evidence" value="ECO:0007669"/>
    <property type="project" value="InterPro"/>
</dbReference>
<dbReference type="InterPro" id="IPR001041">
    <property type="entry name" value="2Fe-2S_ferredoxin-type"/>
</dbReference>
<dbReference type="PROSITE" id="PS00198">
    <property type="entry name" value="4FE4S_FER_1"/>
    <property type="match status" value="1"/>
</dbReference>
<comment type="cofactor">
    <cofactor evidence="1">
        <name>[4Fe-4S] cluster</name>
        <dbReference type="ChEBI" id="CHEBI:49883"/>
    </cofactor>
</comment>
<evidence type="ECO:0000313" key="18">
    <source>
        <dbReference type="Proteomes" id="UP000037175"/>
    </source>
</evidence>
<keyword evidence="8" id="KW-1278">Translocase</keyword>
<dbReference type="GO" id="GO:0016020">
    <property type="term" value="C:membrane"/>
    <property type="evidence" value="ECO:0007669"/>
    <property type="project" value="UniProtKB-SubCell"/>
</dbReference>
<dbReference type="InterPro" id="IPR050340">
    <property type="entry name" value="Cytosolic_Fe-S_CAF"/>
</dbReference>
<comment type="similarity">
    <text evidence="3">Belongs to the complex I 75 kDa subunit family.</text>
</comment>
<evidence type="ECO:0000256" key="13">
    <source>
        <dbReference type="ARBA" id="ARBA00034078"/>
    </source>
</evidence>
<dbReference type="InterPro" id="IPR004108">
    <property type="entry name" value="Fe_hydrogenase_lsu_C"/>
</dbReference>
<dbReference type="SMART" id="SM00902">
    <property type="entry name" value="Fe_hyd_SSU"/>
    <property type="match status" value="1"/>
</dbReference>
<dbReference type="InterPro" id="IPR017896">
    <property type="entry name" value="4Fe4S_Fe-S-bd"/>
</dbReference>
<dbReference type="PROSITE" id="PS51839">
    <property type="entry name" value="4FE4S_HC3"/>
    <property type="match status" value="1"/>
</dbReference>
<dbReference type="PANTHER" id="PTHR11615">
    <property type="entry name" value="NITRATE, FORMATE, IRON DEHYDROGENASE"/>
    <property type="match status" value="1"/>
</dbReference>
<proteinExistence type="inferred from homology"/>
<keyword evidence="11" id="KW-0520">NAD</keyword>
<dbReference type="InterPro" id="IPR036991">
    <property type="entry name" value="Fe_hydrogenase_ssu_sf"/>
</dbReference>
<dbReference type="InterPro" id="IPR036010">
    <property type="entry name" value="2Fe-2S_ferredoxin-like_sf"/>
</dbReference>
<dbReference type="SUPFAM" id="SSF53920">
    <property type="entry name" value="Fe-only hydrogenase"/>
    <property type="match status" value="1"/>
</dbReference>
<comment type="subcellular location">
    <subcellularLocation>
        <location evidence="2">Membrane</location>
    </subcellularLocation>
</comment>
<evidence type="ECO:0000256" key="10">
    <source>
        <dbReference type="ARBA" id="ARBA00023014"/>
    </source>
</evidence>
<evidence type="ECO:0000313" key="17">
    <source>
        <dbReference type="EMBL" id="KNZ68550.1"/>
    </source>
</evidence>
<feature type="domain" description="4Fe-4S ferredoxin-type" evidence="15">
    <location>
        <begin position="180"/>
        <end position="209"/>
    </location>
</feature>
<dbReference type="SUPFAM" id="SSF54292">
    <property type="entry name" value="2Fe-2S ferredoxin-like"/>
    <property type="match status" value="1"/>
</dbReference>
<accession>A0A0L6VZ46</accession>
<reference evidence="18" key="1">
    <citation type="submission" date="2015-07" db="EMBL/GenBank/DDBJ databases">
        <title>Complete Genome of Thermincola ferriacetica strain Z-0001T.</title>
        <authorList>
            <person name="Lusk B."/>
            <person name="Badalamenti J.P."/>
            <person name="Parameswaran P."/>
            <person name="Bond D.R."/>
            <person name="Torres C.I."/>
        </authorList>
    </citation>
    <scope>NUCLEOTIDE SEQUENCE [LARGE SCALE GENOMIC DNA]</scope>
    <source>
        <strain evidence="18">Z-0001</strain>
    </source>
</reference>
<evidence type="ECO:0000256" key="12">
    <source>
        <dbReference type="ARBA" id="ARBA00023136"/>
    </source>
</evidence>
<keyword evidence="6" id="KW-0479">Metal-binding</keyword>
<evidence type="ECO:0000256" key="7">
    <source>
        <dbReference type="ARBA" id="ARBA00022737"/>
    </source>
</evidence>
<dbReference type="Pfam" id="PF02906">
    <property type="entry name" value="Fe_hyd_lg_C"/>
    <property type="match status" value="1"/>
</dbReference>
<dbReference type="EMBL" id="LGTE01000027">
    <property type="protein sequence ID" value="KNZ68550.1"/>
    <property type="molecule type" value="Genomic_DNA"/>
</dbReference>
<comment type="caution">
    <text evidence="17">The sequence shown here is derived from an EMBL/GenBank/DDBJ whole genome shotgun (WGS) entry which is preliminary data.</text>
</comment>
<keyword evidence="9" id="KW-0408">Iron</keyword>
<evidence type="ECO:0000256" key="1">
    <source>
        <dbReference type="ARBA" id="ARBA00001966"/>
    </source>
</evidence>
<dbReference type="InterPro" id="IPR017900">
    <property type="entry name" value="4Fe4S_Fe_S_CS"/>
</dbReference>
<dbReference type="GO" id="GO:0051539">
    <property type="term" value="F:4 iron, 4 sulfur cluster binding"/>
    <property type="evidence" value="ECO:0007669"/>
    <property type="project" value="UniProtKB-KW"/>
</dbReference>
<dbReference type="Gene3D" id="4.10.260.20">
    <property type="entry name" value="Iron hydrogenase, small subunit"/>
    <property type="match status" value="1"/>
</dbReference>
<dbReference type="PROSITE" id="PS51085">
    <property type="entry name" value="2FE2S_FER_2"/>
    <property type="match status" value="1"/>
</dbReference>
<feature type="domain" description="4Fe-4S ferredoxin-type" evidence="15">
    <location>
        <begin position="137"/>
        <end position="167"/>
    </location>
</feature>
<dbReference type="NCBIfam" id="NF040763">
    <property type="entry name" value="FeFe_hydrog_A6"/>
    <property type="match status" value="1"/>
</dbReference>
<organism evidence="17 18">
    <name type="scientific">Thermincola ferriacetica</name>
    <dbReference type="NCBI Taxonomy" id="281456"/>
    <lineage>
        <taxon>Bacteria</taxon>
        <taxon>Bacillati</taxon>
        <taxon>Bacillota</taxon>
        <taxon>Clostridia</taxon>
        <taxon>Eubacteriales</taxon>
        <taxon>Thermincolaceae</taxon>
        <taxon>Thermincola</taxon>
    </lineage>
</organism>
<dbReference type="SMART" id="SM00929">
    <property type="entry name" value="NADH-G_4Fe-4S_3"/>
    <property type="match status" value="1"/>
</dbReference>
<keyword evidence="4" id="KW-0004">4Fe-4S</keyword>
<comment type="cofactor">
    <cofactor evidence="13">
        <name>[2Fe-2S] cluster</name>
        <dbReference type="ChEBI" id="CHEBI:190135"/>
    </cofactor>
</comment>
<dbReference type="Gene3D" id="3.40.950.10">
    <property type="entry name" value="Fe-only Hydrogenase (Larger Subunit), Chain L, domain 3"/>
    <property type="match status" value="1"/>
</dbReference>
<dbReference type="RefSeq" id="WP_013120942.1">
    <property type="nucleotide sequence ID" value="NZ_LGTE01000027.1"/>
</dbReference>
<keyword evidence="10" id="KW-0411">Iron-sulfur</keyword>
<keyword evidence="7" id="KW-0677">Repeat</keyword>
<dbReference type="Proteomes" id="UP000037175">
    <property type="component" value="Unassembled WGS sequence"/>
</dbReference>
<sequence>MITLSIDGQKVEVEPGTSILEAARLNGIYIPTLCYLKELNEIGACRVCLVEIKGARTLQPSCTYPVAQGMEVFTHSPRVIKARKLVLELYLSNHPFECLTCVRNQRCELQSLAERYHVRHLKVHGELKRYPIDDQSPAMVREPSKCVVCRRCIRVCKDVQEIGIYQLVERGFDTVASPAFKKSLAETPCIYCGQCLQLCPTAAIHEKEDLEAVWRALADPEKHVVIQTAPSIRGTLGEGFGMPAGSLVTGKMVAALKKLGFAKVFDDCFGADIVCIEEGAELIHRLENGGPLPQFTSCCPGWLRFALLFYPELIPHISSVKSPQQVFGALLKTYYAKQSGIDPKKIFSVSVMPCVAKKWERQRKIGTHDSGYQDVDVVLTTRELIQMLRSAGINLAELPDEEFDNPMGYASGAGIVFGSGGGVLEGVMRTVYEKMTGKKLQTPAFKEVRTLEKIREAEIDIGGRLLKCATVRTTGETRRLIDKLKRGEAHYDFVEVMACPGGCVGGGGQPVYPGLDQWDQQLKQRYKRADALFEQDNLKKYRTAHDNPWIKKLYEEFLGEPHGEMSKKLIHTSYTEIPLYNLEGTASSVDQG</sequence>
<evidence type="ECO:0000256" key="4">
    <source>
        <dbReference type="ARBA" id="ARBA00022485"/>
    </source>
</evidence>
<dbReference type="GO" id="GO:0005506">
    <property type="term" value="F:iron ion binding"/>
    <property type="evidence" value="ECO:0007669"/>
    <property type="project" value="InterPro"/>
</dbReference>
<dbReference type="PROSITE" id="PS00641">
    <property type="entry name" value="COMPLEX1_75K_1"/>
    <property type="match status" value="1"/>
</dbReference>
<dbReference type="InterPro" id="IPR003149">
    <property type="entry name" value="Fe_hydrogenase_ssu"/>
</dbReference>
<evidence type="ECO:0000256" key="2">
    <source>
        <dbReference type="ARBA" id="ARBA00004370"/>
    </source>
</evidence>
<evidence type="ECO:0000259" key="15">
    <source>
        <dbReference type="PROSITE" id="PS51379"/>
    </source>
</evidence>
<protein>
    <submittedName>
        <fullName evidence="17">Hydrogenase, Fe-only</fullName>
    </submittedName>
</protein>